<dbReference type="KEGG" id="tsph:KIH39_05845"/>
<dbReference type="Pfam" id="PF13361">
    <property type="entry name" value="UvrD_C"/>
    <property type="match status" value="1"/>
</dbReference>
<proteinExistence type="predicted"/>
<keyword evidence="2 9" id="KW-0378">Hydrolase</keyword>
<evidence type="ECO:0000256" key="8">
    <source>
        <dbReference type="ARBA" id="ARBA00048988"/>
    </source>
</evidence>
<dbReference type="EC" id="5.6.2.4" evidence="7"/>
<feature type="domain" description="UvrD-like helicase C-terminal" evidence="11">
    <location>
        <begin position="463"/>
        <end position="766"/>
    </location>
</feature>
<dbReference type="GO" id="GO:0043138">
    <property type="term" value="F:3'-5' DNA helicase activity"/>
    <property type="evidence" value="ECO:0007669"/>
    <property type="project" value="UniProtKB-EC"/>
</dbReference>
<dbReference type="GO" id="GO:0003677">
    <property type="term" value="F:DNA binding"/>
    <property type="evidence" value="ECO:0007669"/>
    <property type="project" value="InterPro"/>
</dbReference>
<feature type="domain" description="UvrD-like helicase ATP-binding" evidence="10">
    <location>
        <begin position="15"/>
        <end position="462"/>
    </location>
</feature>
<dbReference type="InterPro" id="IPR000212">
    <property type="entry name" value="DNA_helicase_UvrD/REP"/>
</dbReference>
<accession>A0A8E6B8I1</accession>
<evidence type="ECO:0000259" key="11">
    <source>
        <dbReference type="PROSITE" id="PS51217"/>
    </source>
</evidence>
<dbReference type="PANTHER" id="PTHR11070">
    <property type="entry name" value="UVRD / RECB / PCRA DNA HELICASE FAMILY MEMBER"/>
    <property type="match status" value="1"/>
</dbReference>
<keyword evidence="1 9" id="KW-0547">Nucleotide-binding</keyword>
<name>A0A8E6B8I1_9BACT</name>
<organism evidence="12 13">
    <name type="scientific">Telmatocola sphagniphila</name>
    <dbReference type="NCBI Taxonomy" id="1123043"/>
    <lineage>
        <taxon>Bacteria</taxon>
        <taxon>Pseudomonadati</taxon>
        <taxon>Planctomycetota</taxon>
        <taxon>Planctomycetia</taxon>
        <taxon>Gemmatales</taxon>
        <taxon>Gemmataceae</taxon>
    </lineage>
</organism>
<evidence type="ECO:0000256" key="6">
    <source>
        <dbReference type="ARBA" id="ARBA00034617"/>
    </source>
</evidence>
<dbReference type="GO" id="GO:0016787">
    <property type="term" value="F:hydrolase activity"/>
    <property type="evidence" value="ECO:0007669"/>
    <property type="project" value="UniProtKB-UniRule"/>
</dbReference>
<dbReference type="Gene3D" id="3.40.50.300">
    <property type="entry name" value="P-loop containing nucleotide triphosphate hydrolases"/>
    <property type="match status" value="4"/>
</dbReference>
<evidence type="ECO:0000256" key="5">
    <source>
        <dbReference type="ARBA" id="ARBA00023235"/>
    </source>
</evidence>
<dbReference type="InterPro" id="IPR027417">
    <property type="entry name" value="P-loop_NTPase"/>
</dbReference>
<protein>
    <recommendedName>
        <fullName evidence="7">DNA 3'-5' helicase</fullName>
        <ecNumber evidence="7">5.6.2.4</ecNumber>
    </recommendedName>
</protein>
<evidence type="ECO:0000256" key="4">
    <source>
        <dbReference type="ARBA" id="ARBA00022840"/>
    </source>
</evidence>
<evidence type="ECO:0000313" key="12">
    <source>
        <dbReference type="EMBL" id="QVL33434.1"/>
    </source>
</evidence>
<evidence type="ECO:0000256" key="9">
    <source>
        <dbReference type="PROSITE-ProRule" id="PRU00560"/>
    </source>
</evidence>
<dbReference type="GO" id="GO:0005524">
    <property type="term" value="F:ATP binding"/>
    <property type="evidence" value="ECO:0007669"/>
    <property type="project" value="UniProtKB-UniRule"/>
</dbReference>
<evidence type="ECO:0000259" key="10">
    <source>
        <dbReference type="PROSITE" id="PS51198"/>
    </source>
</evidence>
<keyword evidence="3 9" id="KW-0347">Helicase</keyword>
<dbReference type="PROSITE" id="PS51217">
    <property type="entry name" value="UVRD_HELICASE_CTER"/>
    <property type="match status" value="1"/>
</dbReference>
<dbReference type="EMBL" id="CP074694">
    <property type="protein sequence ID" value="QVL33434.1"/>
    <property type="molecule type" value="Genomic_DNA"/>
</dbReference>
<keyword evidence="13" id="KW-1185">Reference proteome</keyword>
<evidence type="ECO:0000256" key="7">
    <source>
        <dbReference type="ARBA" id="ARBA00034808"/>
    </source>
</evidence>
<dbReference type="Pfam" id="PF00580">
    <property type="entry name" value="UvrD-helicase"/>
    <property type="match status" value="1"/>
</dbReference>
<dbReference type="AlphaFoldDB" id="A0A8E6B8I1"/>
<comment type="catalytic activity">
    <reaction evidence="6">
        <text>Couples ATP hydrolysis with the unwinding of duplex DNA by translocating in the 3'-5' direction.</text>
        <dbReference type="EC" id="5.6.2.4"/>
    </reaction>
</comment>
<dbReference type="RefSeq" id="WP_213498323.1">
    <property type="nucleotide sequence ID" value="NZ_CP074694.1"/>
</dbReference>
<keyword evidence="5" id="KW-0413">Isomerase</keyword>
<comment type="catalytic activity">
    <reaction evidence="8">
        <text>ATP + H2O = ADP + phosphate + H(+)</text>
        <dbReference type="Rhea" id="RHEA:13065"/>
        <dbReference type="ChEBI" id="CHEBI:15377"/>
        <dbReference type="ChEBI" id="CHEBI:15378"/>
        <dbReference type="ChEBI" id="CHEBI:30616"/>
        <dbReference type="ChEBI" id="CHEBI:43474"/>
        <dbReference type="ChEBI" id="CHEBI:456216"/>
        <dbReference type="EC" id="5.6.2.4"/>
    </reaction>
</comment>
<dbReference type="InterPro" id="IPR014016">
    <property type="entry name" value="UvrD-like_ATP-bd"/>
</dbReference>
<dbReference type="SUPFAM" id="SSF52540">
    <property type="entry name" value="P-loop containing nucleoside triphosphate hydrolases"/>
    <property type="match status" value="1"/>
</dbReference>
<gene>
    <name evidence="12" type="ORF">KIH39_05845</name>
</gene>
<keyword evidence="4 9" id="KW-0067">ATP-binding</keyword>
<dbReference type="PANTHER" id="PTHR11070:SF48">
    <property type="entry name" value="ATP-DEPENDENT HELICASE_NUCLEASE SUBUNIT A"/>
    <property type="match status" value="1"/>
</dbReference>
<reference evidence="12" key="1">
    <citation type="submission" date="2021-05" db="EMBL/GenBank/DDBJ databases">
        <title>Complete genome sequence of the cellulolytic planctomycete Telmatocola sphagniphila SP2T and characterization of the first cellulase from planctomycetes.</title>
        <authorList>
            <person name="Rakitin A.L."/>
            <person name="Beletsky A.V."/>
            <person name="Naumoff D.G."/>
            <person name="Kulichevskaya I.S."/>
            <person name="Mardanov A.V."/>
            <person name="Ravin N.V."/>
            <person name="Dedysh S.N."/>
        </authorList>
    </citation>
    <scope>NUCLEOTIDE SEQUENCE</scope>
    <source>
        <strain evidence="12">SP2T</strain>
    </source>
</reference>
<evidence type="ECO:0000256" key="2">
    <source>
        <dbReference type="ARBA" id="ARBA00022801"/>
    </source>
</evidence>
<dbReference type="Gene3D" id="1.10.486.10">
    <property type="entry name" value="PCRA, domain 4"/>
    <property type="match status" value="1"/>
</dbReference>
<evidence type="ECO:0000256" key="3">
    <source>
        <dbReference type="ARBA" id="ARBA00022806"/>
    </source>
</evidence>
<feature type="binding site" evidence="9">
    <location>
        <begin position="36"/>
        <end position="43"/>
    </location>
    <ligand>
        <name>ATP</name>
        <dbReference type="ChEBI" id="CHEBI:30616"/>
    </ligand>
</feature>
<dbReference type="GO" id="GO:0005829">
    <property type="term" value="C:cytosol"/>
    <property type="evidence" value="ECO:0007669"/>
    <property type="project" value="TreeGrafter"/>
</dbReference>
<dbReference type="InterPro" id="IPR014017">
    <property type="entry name" value="DNA_helicase_UvrD-like_C"/>
</dbReference>
<sequence length="937" mass="107482">MSADVPHLPTEVRAAGLTLQQAAAVELRGSSVHLSSGAGCGKTHVLTARYLSHIKNDRSSVGQLVAITFTERAAREMRERIRGSFRKERDQSSTEHRTFWEDRLEELESAPINTIHSFCGNLLRQYPAEMGIDPQFEILDEVLSLNVRWEAIREELQSLLLEESDAGNSLRALTQLFGWYKIQNSVLHLIEELDQGAWSDFLNLSEAEYRARIASLKIQLLKRYCRFLLTSDPTSVKYLTILLKSRYEGNLLPVKVREAIEQLQALSSASNLQQAYEELHKTLLGPKEIIAQLVDPEEAENVKEALKGFRDSLKNKLDAFLENESGEWSFNDFEVAQQFVRVALAVNDGYSRRKKDRAVLDFNDLLVMARDLLKNHPDVREELAQKYSFILLDELQDTDPTQMELVRLICDTGLKYGKLFAVGDAKQSIYRFRGADVFLFNELRNEMPEPGQLDLSTNFRSQKPILDFVNTLFRKVFDSYVPLEAFDRPVLEYPNVEFLWSFPEVEAASEKVSVEETRQAEGRLIARRISELLQSKEERIWDSKTRTFRPVRAGDVTILFRSMSNVQLYEEALRYYGIDYYLIGGRAFFAQQEIYDVLNVLRIVENANDSIALAGLLRSPMAGLNDQSLFLLRQSSGDLWDCLFSESLPSLPPDQMEALKTIRTFLKHWSNIKDHVSIHDLLVRIIEDTGYDAALQFEFLGDRKLANLWKLVELARRFDQAGFFTLTDFIERLAELVENEPKEEQAATQPENADVVKLMTIHQSKGLEFPVVIIADYNRKKSSPVGQQVKWQRYFGCVSSPPQDEDPLPFSDQNWRLAAIADRMEDDQEELRVLYVACTRPRDLLILSAGFNKFNQERNPYVHMAKLDPNSWLLKLGQKFDIRTGEILQLVPEDLPISIRVISETDKGIAQAPYEKSRKIPGKLPDMSRYKPLDNLL</sequence>
<dbReference type="PROSITE" id="PS51198">
    <property type="entry name" value="UVRD_HELICASE_ATP_BIND"/>
    <property type="match status" value="1"/>
</dbReference>
<dbReference type="Proteomes" id="UP000676194">
    <property type="component" value="Chromosome"/>
</dbReference>
<evidence type="ECO:0000256" key="1">
    <source>
        <dbReference type="ARBA" id="ARBA00022741"/>
    </source>
</evidence>
<dbReference type="GO" id="GO:0033202">
    <property type="term" value="C:DNA helicase complex"/>
    <property type="evidence" value="ECO:0007669"/>
    <property type="project" value="TreeGrafter"/>
</dbReference>
<dbReference type="GO" id="GO:0000725">
    <property type="term" value="P:recombinational repair"/>
    <property type="evidence" value="ECO:0007669"/>
    <property type="project" value="TreeGrafter"/>
</dbReference>
<evidence type="ECO:0000313" key="13">
    <source>
        <dbReference type="Proteomes" id="UP000676194"/>
    </source>
</evidence>
<dbReference type="CDD" id="cd17932">
    <property type="entry name" value="DEXQc_UvrD"/>
    <property type="match status" value="1"/>
</dbReference>